<dbReference type="Proteomes" id="UP000183987">
    <property type="component" value="Unassembled WGS sequence"/>
</dbReference>
<dbReference type="AlphaFoldDB" id="A0A1M5DKF3"/>
<proteinExistence type="predicted"/>
<gene>
    <name evidence="2" type="ORF">SAMN05444339_11025</name>
</gene>
<keyword evidence="3" id="KW-1185">Reference proteome</keyword>
<dbReference type="RefSeq" id="WP_072858348.1">
    <property type="nucleotide sequence ID" value="NZ_FQUE01000010.1"/>
</dbReference>
<feature type="region of interest" description="Disordered" evidence="1">
    <location>
        <begin position="1"/>
        <end position="34"/>
    </location>
</feature>
<dbReference type="OrthoDB" id="5292295at2"/>
<name>A0A1M5DKF3_LOKAT</name>
<dbReference type="EMBL" id="FQUE01000010">
    <property type="protein sequence ID" value="SHF67232.1"/>
    <property type="molecule type" value="Genomic_DNA"/>
</dbReference>
<protein>
    <recommendedName>
        <fullName evidence="4">HNH endonuclease</fullName>
    </recommendedName>
</protein>
<evidence type="ECO:0000313" key="2">
    <source>
        <dbReference type="EMBL" id="SHF67232.1"/>
    </source>
</evidence>
<evidence type="ECO:0000256" key="1">
    <source>
        <dbReference type="SAM" id="MobiDB-lite"/>
    </source>
</evidence>
<dbReference type="STRING" id="366533.SAMN05444339_11025"/>
<evidence type="ECO:0008006" key="4">
    <source>
        <dbReference type="Google" id="ProtNLM"/>
    </source>
</evidence>
<evidence type="ECO:0000313" key="3">
    <source>
        <dbReference type="Proteomes" id="UP000183987"/>
    </source>
</evidence>
<sequence length="121" mass="14055">MAKLSSLPQRLGPAVSKLKQAPRDEISRTRMRDATQPWRAWYKTERWRKLRLTILERDLFTCQQTGVMLIGKYPANDSPVVDHKVPHHGDPVLFWDERNLQAVAKGWHDATKQSLERRGLA</sequence>
<reference evidence="3" key="1">
    <citation type="submission" date="2016-11" db="EMBL/GenBank/DDBJ databases">
        <authorList>
            <person name="Varghese N."/>
            <person name="Submissions S."/>
        </authorList>
    </citation>
    <scope>NUCLEOTIDE SEQUENCE [LARGE SCALE GENOMIC DNA]</scope>
    <source>
        <strain evidence="3">DSM 29326</strain>
    </source>
</reference>
<organism evidence="2 3">
    <name type="scientific">Loktanella atrilutea</name>
    <dbReference type="NCBI Taxonomy" id="366533"/>
    <lineage>
        <taxon>Bacteria</taxon>
        <taxon>Pseudomonadati</taxon>
        <taxon>Pseudomonadota</taxon>
        <taxon>Alphaproteobacteria</taxon>
        <taxon>Rhodobacterales</taxon>
        <taxon>Roseobacteraceae</taxon>
        <taxon>Loktanella</taxon>
    </lineage>
</organism>
<feature type="compositionally biased region" description="Basic and acidic residues" evidence="1">
    <location>
        <begin position="21"/>
        <end position="33"/>
    </location>
</feature>
<accession>A0A1M5DKF3</accession>